<dbReference type="CDD" id="cd04301">
    <property type="entry name" value="NAT_SF"/>
    <property type="match status" value="1"/>
</dbReference>
<proteinExistence type="inferred from homology"/>
<comment type="similarity">
    <text evidence="5">Belongs to the acetyltransferase ATAT1 family.</text>
</comment>
<dbReference type="GO" id="GO:0048666">
    <property type="term" value="P:neuron development"/>
    <property type="evidence" value="ECO:0007669"/>
    <property type="project" value="UniProtKB-UniRule"/>
</dbReference>
<dbReference type="PANTHER" id="PTHR12327:SF0">
    <property type="entry name" value="ALPHA-TUBULIN N-ACETYLTRANSFERASE 1"/>
    <property type="match status" value="1"/>
</dbReference>
<evidence type="ECO:0000256" key="5">
    <source>
        <dbReference type="HAMAP-Rule" id="MF_03130"/>
    </source>
</evidence>
<keyword evidence="1 5" id="KW-0808">Transferase</keyword>
<comment type="catalytic activity">
    <reaction evidence="3 5">
        <text>L-lysyl-[alpha-tubulin] + acetyl-CoA = N(6)-acetyl-L-lysyl-[alpha-tubulin] + CoA + H(+)</text>
        <dbReference type="Rhea" id="RHEA:15277"/>
        <dbReference type="Rhea" id="RHEA-COMP:11278"/>
        <dbReference type="Rhea" id="RHEA-COMP:11279"/>
        <dbReference type="ChEBI" id="CHEBI:15378"/>
        <dbReference type="ChEBI" id="CHEBI:29969"/>
        <dbReference type="ChEBI" id="CHEBI:57287"/>
        <dbReference type="ChEBI" id="CHEBI:57288"/>
        <dbReference type="ChEBI" id="CHEBI:61930"/>
        <dbReference type="EC" id="2.3.1.108"/>
    </reaction>
</comment>
<feature type="binding site" evidence="5">
    <location>
        <begin position="157"/>
        <end position="166"/>
    </location>
    <ligand>
        <name>acetyl-CoA</name>
        <dbReference type="ChEBI" id="CHEBI:57288"/>
    </ligand>
</feature>
<feature type="binding site" evidence="5">
    <location>
        <begin position="121"/>
        <end position="134"/>
    </location>
    <ligand>
        <name>acetyl-CoA</name>
        <dbReference type="ChEBI" id="CHEBI:57288"/>
    </ligand>
</feature>
<dbReference type="GO" id="GO:0019799">
    <property type="term" value="F:tubulin N-acetyltransferase activity"/>
    <property type="evidence" value="ECO:0007669"/>
    <property type="project" value="UniProtKB-UniRule"/>
</dbReference>
<dbReference type="FunFam" id="3.40.630.30:FF:000060">
    <property type="entry name" value="Alpha-tubulin N-acetyltransferase 1"/>
    <property type="match status" value="1"/>
</dbReference>
<evidence type="ECO:0000256" key="6">
    <source>
        <dbReference type="SAM" id="MobiDB-lite"/>
    </source>
</evidence>
<dbReference type="Proteomes" id="UP000749559">
    <property type="component" value="Unassembled WGS sequence"/>
</dbReference>
<feature type="region of interest" description="Disordered" evidence="6">
    <location>
        <begin position="192"/>
        <end position="248"/>
    </location>
</feature>
<dbReference type="InterPro" id="IPR007965">
    <property type="entry name" value="GNAT_ATAT"/>
</dbReference>
<evidence type="ECO:0000313" key="7">
    <source>
        <dbReference type="EMBL" id="CAH1785675.1"/>
    </source>
</evidence>
<protein>
    <recommendedName>
        <fullName evidence="4 5">Alpha-tubulin N-acetyltransferase</fullName>
        <shortName evidence="5">Alpha-TAT</shortName>
        <shortName evidence="5">TAT</shortName>
        <ecNumber evidence="4 5">2.3.1.108</ecNumber>
    </recommendedName>
    <alternativeName>
        <fullName evidence="5">Acetyltransferase mec-17 homolog</fullName>
    </alternativeName>
</protein>
<feature type="compositionally biased region" description="Polar residues" evidence="6">
    <location>
        <begin position="462"/>
        <end position="477"/>
    </location>
</feature>
<dbReference type="PROSITE" id="PS51730">
    <property type="entry name" value="GNAT_ATAT"/>
    <property type="match status" value="1"/>
</dbReference>
<dbReference type="GO" id="GO:0070507">
    <property type="term" value="P:regulation of microtubule cytoskeleton organization"/>
    <property type="evidence" value="ECO:0007669"/>
    <property type="project" value="UniProtKB-UniRule"/>
</dbReference>
<evidence type="ECO:0000313" key="8">
    <source>
        <dbReference type="Proteomes" id="UP000749559"/>
    </source>
</evidence>
<evidence type="ECO:0000256" key="1">
    <source>
        <dbReference type="ARBA" id="ARBA00022679"/>
    </source>
</evidence>
<feature type="region of interest" description="Disordered" evidence="6">
    <location>
        <begin position="315"/>
        <end position="393"/>
    </location>
</feature>
<comment type="caution">
    <text evidence="7">The sequence shown here is derived from an EMBL/GenBank/DDBJ whole genome shotgun (WGS) entry which is preliminary data.</text>
</comment>
<evidence type="ECO:0000256" key="2">
    <source>
        <dbReference type="ARBA" id="ARBA00023315"/>
    </source>
</evidence>
<feature type="site" description="Crucial for catalytic activity" evidence="5">
    <location>
        <position position="56"/>
    </location>
</feature>
<dbReference type="Gene3D" id="3.40.630.30">
    <property type="match status" value="1"/>
</dbReference>
<feature type="region of interest" description="Disordered" evidence="6">
    <location>
        <begin position="408"/>
        <end position="477"/>
    </location>
</feature>
<keyword evidence="8" id="KW-1185">Reference proteome</keyword>
<dbReference type="EMBL" id="CAIIXF020000006">
    <property type="protein sequence ID" value="CAH1785675.1"/>
    <property type="molecule type" value="Genomic_DNA"/>
</dbReference>
<organism evidence="7 8">
    <name type="scientific">Owenia fusiformis</name>
    <name type="common">Polychaete worm</name>
    <dbReference type="NCBI Taxonomy" id="6347"/>
    <lineage>
        <taxon>Eukaryota</taxon>
        <taxon>Metazoa</taxon>
        <taxon>Spiralia</taxon>
        <taxon>Lophotrochozoa</taxon>
        <taxon>Annelida</taxon>
        <taxon>Polychaeta</taxon>
        <taxon>Sedentaria</taxon>
        <taxon>Canalipalpata</taxon>
        <taxon>Sabellida</taxon>
        <taxon>Oweniida</taxon>
        <taxon>Oweniidae</taxon>
        <taxon>Owenia</taxon>
    </lineage>
</organism>
<dbReference type="InterPro" id="IPR038746">
    <property type="entry name" value="Atat"/>
</dbReference>
<evidence type="ECO:0000256" key="3">
    <source>
        <dbReference type="ARBA" id="ARBA00051998"/>
    </source>
</evidence>
<dbReference type="Pfam" id="PF05301">
    <property type="entry name" value="Acetyltransf_16"/>
    <property type="match status" value="1"/>
</dbReference>
<comment type="function">
    <text evidence="5">Specifically acetylates 'Lys-40' in alpha-tubulin on the lumenal side of microtubules. Promotes microtubule destabilization and accelerates microtubule dynamics; this activity may be independent of acetylation activity. Acetylates alpha-tubulin with a slow enzymatic rate, due to a catalytic site that is not optimized for acetyl transfer. Enters the microtubule through each end and diffuses quickly throughout the lumen of microtubules. Acetylates only long/old microtubules because of its slow acetylation rate since it does not have time to act on dynamically unstable microtubules before the enzyme is released.</text>
</comment>
<name>A0A8J1UCU1_OWEFU</name>
<dbReference type="OrthoDB" id="447510at2759"/>
<reference evidence="7" key="1">
    <citation type="submission" date="2022-03" db="EMBL/GenBank/DDBJ databases">
        <authorList>
            <person name="Martin C."/>
        </authorList>
    </citation>
    <scope>NUCLEOTIDE SEQUENCE</scope>
</reference>
<gene>
    <name evidence="7" type="ORF">OFUS_LOCUS11695</name>
</gene>
<dbReference type="AlphaFoldDB" id="A0A8J1UCU1"/>
<feature type="compositionally biased region" description="Low complexity" evidence="6">
    <location>
        <begin position="228"/>
        <end position="240"/>
    </location>
</feature>
<accession>A0A8J1UCU1</accession>
<dbReference type="GO" id="GO:0005874">
    <property type="term" value="C:microtubule"/>
    <property type="evidence" value="ECO:0007669"/>
    <property type="project" value="InterPro"/>
</dbReference>
<sequence length="477" mass="52641">MEFQFSINNLFAEEFSLVDNKLVPRRKSPRGNSVSSYREQLMKVIDKMGDASAKAQGLNATITSASKLQFSDHHLYFMIDAQANNGLGAVVGMIKVGQKKLFVYDHNGIQHECEPLCVLDFYVHESRQRHGCGKKIFEHILQVENVKPQHLAIDRPSTKFSNFLKKHYKFRSSIPQVNNFVVFEGFFKDRPPDPDRRKSGYRPQLHHYKKHSRSDVWKERGAGGDIQSSDGRGSSLSNSSIPLTQHEKEKEALMDVSIPKAGSKEALNTLGQIDPLTGTKRSSSLNVELNNLNLGPQRALGAQNSMYSRHQISPLARQDSGGPAGQAGGVDAANQSPKGMQQGLLGVRRGSGGPGRPGVQTTFPEKPNRPAAIDPGTSDPPMLRRDGPPTNYLGLQAYQDRRGHLRLAPSATNTAPPPELGQNKNQNNRDESQGDSRLTSAKAPLTLQSSWNVLGQPPRYVSPSNRTTSGNIQNRLW</sequence>
<dbReference type="HAMAP" id="MF_03130">
    <property type="entry name" value="mec17"/>
    <property type="match status" value="1"/>
</dbReference>
<evidence type="ECO:0000256" key="4">
    <source>
        <dbReference type="ARBA" id="ARBA00066570"/>
    </source>
</evidence>
<keyword evidence="2 5" id="KW-0012">Acyltransferase</keyword>
<dbReference type="EC" id="2.3.1.108" evidence="4 5"/>
<dbReference type="PANTHER" id="PTHR12327">
    <property type="entry name" value="ALPHA-TUBULIN N-ACETYLTRANSFERASE 1"/>
    <property type="match status" value="1"/>
</dbReference>
<feature type="compositionally biased region" description="Basic and acidic residues" evidence="6">
    <location>
        <begin position="213"/>
        <end position="222"/>
    </location>
</feature>